<dbReference type="GO" id="GO:0032259">
    <property type="term" value="P:methylation"/>
    <property type="evidence" value="ECO:0007669"/>
    <property type="project" value="UniProtKB-KW"/>
</dbReference>
<feature type="domain" description="Methyltransferase small" evidence="3">
    <location>
        <begin position="29"/>
        <end position="196"/>
    </location>
</feature>
<dbReference type="Gene3D" id="3.40.50.150">
    <property type="entry name" value="Vaccinia Virus protein VP39"/>
    <property type="match status" value="1"/>
</dbReference>
<evidence type="ECO:0000313" key="5">
    <source>
        <dbReference type="Proteomes" id="UP000313849"/>
    </source>
</evidence>
<evidence type="ECO:0000256" key="1">
    <source>
        <dbReference type="ARBA" id="ARBA00022603"/>
    </source>
</evidence>
<name>A0A5C5BH96_9MICO</name>
<dbReference type="SUPFAM" id="SSF53335">
    <property type="entry name" value="S-adenosyl-L-methionine-dependent methyltransferases"/>
    <property type="match status" value="1"/>
</dbReference>
<organism evidence="4 5">
    <name type="scientific">Miniimonas arenae</name>
    <dbReference type="NCBI Taxonomy" id="676201"/>
    <lineage>
        <taxon>Bacteria</taxon>
        <taxon>Bacillati</taxon>
        <taxon>Actinomycetota</taxon>
        <taxon>Actinomycetes</taxon>
        <taxon>Micrococcales</taxon>
        <taxon>Beutenbergiaceae</taxon>
        <taxon>Miniimonas</taxon>
    </lineage>
</organism>
<dbReference type="Pfam" id="PF05175">
    <property type="entry name" value="MTS"/>
    <property type="match status" value="1"/>
</dbReference>
<dbReference type="AlphaFoldDB" id="A0A5C5BH96"/>
<keyword evidence="2 4" id="KW-0808">Transferase</keyword>
<reference evidence="4 5" key="1">
    <citation type="submission" date="2019-06" db="EMBL/GenBank/DDBJ databases">
        <title>Draft genome sequence of Miniimonas arenae KCTC 19750T isolated from sea sand.</title>
        <authorList>
            <person name="Park S.-J."/>
        </authorList>
    </citation>
    <scope>NUCLEOTIDE SEQUENCE [LARGE SCALE GENOMIC DNA]</scope>
    <source>
        <strain evidence="4 5">KCTC 19750</strain>
    </source>
</reference>
<keyword evidence="5" id="KW-1185">Reference proteome</keyword>
<dbReference type="InterPro" id="IPR029063">
    <property type="entry name" value="SAM-dependent_MTases_sf"/>
</dbReference>
<dbReference type="PANTHER" id="PTHR47816">
    <property type="entry name" value="RIBOSOMAL RNA SMALL SUBUNIT METHYLTRANSFERASE C"/>
    <property type="match status" value="1"/>
</dbReference>
<dbReference type="PANTHER" id="PTHR47816:SF4">
    <property type="entry name" value="RIBOSOMAL RNA SMALL SUBUNIT METHYLTRANSFERASE C"/>
    <property type="match status" value="1"/>
</dbReference>
<dbReference type="InterPro" id="IPR007848">
    <property type="entry name" value="Small_mtfrase_dom"/>
</dbReference>
<proteinExistence type="predicted"/>
<dbReference type="CDD" id="cd02440">
    <property type="entry name" value="AdoMet_MTases"/>
    <property type="match status" value="1"/>
</dbReference>
<protein>
    <submittedName>
        <fullName evidence="4">Methyltransferase</fullName>
    </submittedName>
</protein>
<dbReference type="RefSeq" id="WP_139985344.1">
    <property type="nucleotide sequence ID" value="NZ_VENP01000001.1"/>
</dbReference>
<evidence type="ECO:0000256" key="2">
    <source>
        <dbReference type="ARBA" id="ARBA00022679"/>
    </source>
</evidence>
<dbReference type="GO" id="GO:0008757">
    <property type="term" value="F:S-adenosylmethionine-dependent methyltransferase activity"/>
    <property type="evidence" value="ECO:0007669"/>
    <property type="project" value="InterPro"/>
</dbReference>
<accession>A0A5C5BH96</accession>
<dbReference type="InterPro" id="IPR046977">
    <property type="entry name" value="RsmC/RlmG"/>
</dbReference>
<comment type="caution">
    <text evidence="4">The sequence shown here is derived from an EMBL/GenBank/DDBJ whole genome shotgun (WGS) entry which is preliminary data.</text>
</comment>
<sequence length="203" mass="21441">MTGDHYFTAAPASEQERRTIDVHLAGRDLRLTTASGVFSADHLDSATRILLGAVPPPPPEGVLVDLGCGWGPLALALALAAPGARVLAVDVNERALELTRTNAAAVGATNVTALRPEDVEPDVRVDALWSNPPIRIGKAALHDLLRLWLPRLADDGVAHLVVAKQLGADSLARWLVETLGAPVERVTSQGGFRVLRVGRPTTA</sequence>
<dbReference type="EMBL" id="VENP01000001">
    <property type="protein sequence ID" value="TNU77268.1"/>
    <property type="molecule type" value="Genomic_DNA"/>
</dbReference>
<keyword evidence="1 4" id="KW-0489">Methyltransferase</keyword>
<evidence type="ECO:0000313" key="4">
    <source>
        <dbReference type="EMBL" id="TNU77268.1"/>
    </source>
</evidence>
<gene>
    <name evidence="4" type="ORF">FH969_00390</name>
</gene>
<dbReference type="Proteomes" id="UP000313849">
    <property type="component" value="Unassembled WGS sequence"/>
</dbReference>
<evidence type="ECO:0000259" key="3">
    <source>
        <dbReference type="Pfam" id="PF05175"/>
    </source>
</evidence>
<dbReference type="OrthoDB" id="9764961at2"/>